<accession>A0A9N8HTT0</accession>
<keyword evidence="2" id="KW-1133">Transmembrane helix</keyword>
<comment type="similarity">
    <text evidence="1">Belongs to the glycosyltransferase 47 family.</text>
</comment>
<dbReference type="Proteomes" id="UP001153069">
    <property type="component" value="Unassembled WGS sequence"/>
</dbReference>
<sequence length="493" mass="56571">MRCCGCKVHKPACLLVLGLVIGVQIFLFQSDDAVNVFVLSEPKLMDNLPYGEHDDFREGRSCFYHSPHKFPWMPLWEKSPWTCQECNNGKCKPLVPHGRCPPFRRRETDQVPRVMSQASPLTNQKSHTLVYHHDSHTSYAQVETPACSGTLAMPCFDLNRCSRFGPVKVFGYGKTVEAWVDYAVTQTKGVDVIQKTNNPQDACLLVVGRDSFAAPEELLQSKHWKGGRNHYIFNSIELFGTHGDRPFNTKCHFGMAATSQVSADDAFSREGFDTPMGLYPKWKRPEQYRELDINRKRRLILSFRGAVYSWEQRYWQHRWIASEYWEKASDISVDTKCGIKRIKPEMDEEKRLNPGKIDYEVKDGKAHEEMLLNSTFVFCPGGGGANSFRFPEALSADAIPVVTSDFLPPFSPEVDWSNCLVRVSEARVVDIPNIVRTIPEEEIRKRRKECKLLYDKVYGNEISQHFTVAMQVWAIRIKSALRRKFEMLDIVLA</sequence>
<reference evidence="4" key="1">
    <citation type="submission" date="2020-06" db="EMBL/GenBank/DDBJ databases">
        <authorList>
            <consortium name="Plant Systems Biology data submission"/>
        </authorList>
    </citation>
    <scope>NUCLEOTIDE SEQUENCE</scope>
    <source>
        <strain evidence="4">D6</strain>
    </source>
</reference>
<dbReference type="EMBL" id="CAICTM010001308">
    <property type="protein sequence ID" value="CAB9522508.1"/>
    <property type="molecule type" value="Genomic_DNA"/>
</dbReference>
<dbReference type="Pfam" id="PF03016">
    <property type="entry name" value="Exostosin_GT47"/>
    <property type="match status" value="1"/>
</dbReference>
<evidence type="ECO:0000313" key="4">
    <source>
        <dbReference type="EMBL" id="CAB9522508.1"/>
    </source>
</evidence>
<evidence type="ECO:0000256" key="2">
    <source>
        <dbReference type="SAM" id="Phobius"/>
    </source>
</evidence>
<evidence type="ECO:0000259" key="3">
    <source>
        <dbReference type="Pfam" id="PF03016"/>
    </source>
</evidence>
<dbReference type="PANTHER" id="PTHR11062:SF73">
    <property type="entry name" value="EXOSTOSIN-LIKE 3"/>
    <property type="match status" value="1"/>
</dbReference>
<keyword evidence="5" id="KW-1185">Reference proteome</keyword>
<evidence type="ECO:0000256" key="1">
    <source>
        <dbReference type="ARBA" id="ARBA00010271"/>
    </source>
</evidence>
<feature type="domain" description="Exostosin GT47" evidence="3">
    <location>
        <begin position="196"/>
        <end position="437"/>
    </location>
</feature>
<name>A0A9N8HTT0_9STRA</name>
<protein>
    <submittedName>
        <fullName evidence="4">Exostosin family</fullName>
    </submittedName>
</protein>
<dbReference type="InterPro" id="IPR040911">
    <property type="entry name" value="Exostosin_GT47"/>
</dbReference>
<keyword evidence="2" id="KW-0812">Transmembrane</keyword>
<dbReference type="OrthoDB" id="46921at2759"/>
<keyword evidence="2" id="KW-0472">Membrane</keyword>
<proteinExistence type="inferred from homology"/>
<organism evidence="4 5">
    <name type="scientific">Seminavis robusta</name>
    <dbReference type="NCBI Taxonomy" id="568900"/>
    <lineage>
        <taxon>Eukaryota</taxon>
        <taxon>Sar</taxon>
        <taxon>Stramenopiles</taxon>
        <taxon>Ochrophyta</taxon>
        <taxon>Bacillariophyta</taxon>
        <taxon>Bacillariophyceae</taxon>
        <taxon>Bacillariophycidae</taxon>
        <taxon>Naviculales</taxon>
        <taxon>Naviculaceae</taxon>
        <taxon>Seminavis</taxon>
    </lineage>
</organism>
<dbReference type="PANTHER" id="PTHR11062">
    <property type="entry name" value="EXOSTOSIN HEPARAN SULFATE GLYCOSYLTRANSFERASE -RELATED"/>
    <property type="match status" value="1"/>
</dbReference>
<gene>
    <name evidence="4" type="ORF">SEMRO_1310_G261650.1</name>
</gene>
<dbReference type="AlphaFoldDB" id="A0A9N8HTT0"/>
<feature type="transmembrane region" description="Helical" evidence="2">
    <location>
        <begin position="12"/>
        <end position="30"/>
    </location>
</feature>
<evidence type="ECO:0000313" key="5">
    <source>
        <dbReference type="Proteomes" id="UP001153069"/>
    </source>
</evidence>
<dbReference type="InterPro" id="IPR004263">
    <property type="entry name" value="Exostosin"/>
</dbReference>
<comment type="caution">
    <text evidence="4">The sequence shown here is derived from an EMBL/GenBank/DDBJ whole genome shotgun (WGS) entry which is preliminary data.</text>
</comment>
<dbReference type="GO" id="GO:0016757">
    <property type="term" value="F:glycosyltransferase activity"/>
    <property type="evidence" value="ECO:0007669"/>
    <property type="project" value="InterPro"/>
</dbReference>